<evidence type="ECO:0000313" key="1">
    <source>
        <dbReference type="EMBL" id="QQV91487.1"/>
    </source>
</evidence>
<organism evidence="1 2">
    <name type="scientific">Tenacibaculum phage Gundel_1</name>
    <dbReference type="NCBI Taxonomy" id="2745672"/>
    <lineage>
        <taxon>Viruses</taxon>
        <taxon>Duplodnaviria</taxon>
        <taxon>Heunggongvirae</taxon>
        <taxon>Uroviricota</taxon>
        <taxon>Caudoviricetes</taxon>
        <taxon>Pachyviridae</taxon>
        <taxon>Gundelvirus</taxon>
        <taxon>Gundelvirus Gundel</taxon>
    </lineage>
</organism>
<dbReference type="EMBL" id="MT732474">
    <property type="protein sequence ID" value="QQV91487.1"/>
    <property type="molecule type" value="Genomic_DNA"/>
</dbReference>
<dbReference type="Proteomes" id="UP000693868">
    <property type="component" value="Segment"/>
</dbReference>
<accession>A0A8E4ZMW4</accession>
<proteinExistence type="predicted"/>
<gene>
    <name evidence="1" type="ORF">Gundel1_53</name>
</gene>
<keyword evidence="2" id="KW-1185">Reference proteome</keyword>
<protein>
    <submittedName>
        <fullName evidence="1">Uncharacterized protein</fullName>
    </submittedName>
</protein>
<name>A0A8E4ZMW4_9CAUD</name>
<sequence>MAEKSTERRIVVIGEVEDKNIDYSKKYRYDDIKIDSSKIDLCYLILHVDLSSKKNNISHSDVLMLLYLYELGMFSTIIELESGGFSLSKLYKKGFLEDDYSMNGKKLISLSASGVLLVINLLKSFTDSDKYVGVNRKAIMDDDSRATSVIDRYLESTKKPYPF</sequence>
<reference evidence="1" key="1">
    <citation type="submission" date="2020-07" db="EMBL/GenBank/DDBJ databases">
        <title>Highly diverse flavobacterial phages as mortality factor during North Sea spring blooms.</title>
        <authorList>
            <person name="Bartlau N."/>
            <person name="Wichels A."/>
            <person name="Krohne G."/>
            <person name="Adriaenssens E.M."/>
            <person name="Heins A."/>
            <person name="Fuchs B.M."/>
            <person name="Amann R."/>
            <person name="Moraru C."/>
        </authorList>
    </citation>
    <scope>NUCLEOTIDE SEQUENCE</scope>
</reference>
<evidence type="ECO:0000313" key="2">
    <source>
        <dbReference type="Proteomes" id="UP000693868"/>
    </source>
</evidence>